<feature type="active site" evidence="3">
    <location>
        <position position="155"/>
    </location>
</feature>
<reference evidence="6" key="1">
    <citation type="journal article" date="2019" name="Int. J. Syst. Evol. Microbiol.">
        <title>The Global Catalogue of Microorganisms (GCM) 10K type strain sequencing project: providing services to taxonomists for standard genome sequencing and annotation.</title>
        <authorList>
            <consortium name="The Broad Institute Genomics Platform"/>
            <consortium name="The Broad Institute Genome Sequencing Center for Infectious Disease"/>
            <person name="Wu L."/>
            <person name="Ma J."/>
        </authorList>
    </citation>
    <scope>NUCLEOTIDE SEQUENCE [LARGE SCALE GENOMIC DNA]</scope>
    <source>
        <strain evidence="6">JCM 18303</strain>
    </source>
</reference>
<dbReference type="RefSeq" id="WP_185060119.1">
    <property type="nucleotide sequence ID" value="NZ_BAABJP010000024.1"/>
</dbReference>
<organism evidence="5 6">
    <name type="scientific">Pseudonocardia eucalypti</name>
    <dbReference type="NCBI Taxonomy" id="648755"/>
    <lineage>
        <taxon>Bacteria</taxon>
        <taxon>Bacillati</taxon>
        <taxon>Actinomycetota</taxon>
        <taxon>Actinomycetes</taxon>
        <taxon>Pseudonocardiales</taxon>
        <taxon>Pseudonocardiaceae</taxon>
        <taxon>Pseudonocardia</taxon>
    </lineage>
</organism>
<dbReference type="PROSITE" id="PS01174">
    <property type="entry name" value="LIPASE_GDXG_SER"/>
    <property type="match status" value="1"/>
</dbReference>
<evidence type="ECO:0000256" key="3">
    <source>
        <dbReference type="PROSITE-ProRule" id="PRU10038"/>
    </source>
</evidence>
<dbReference type="Pfam" id="PF07859">
    <property type="entry name" value="Abhydrolase_3"/>
    <property type="match status" value="1"/>
</dbReference>
<sequence length="313" mass="33455">MTLDPQAKGLLDQLREQGVPDFADMGVDQARGFMAAFLDLEGPSRPVAEVRDLDIPGPDGNRIPARVYRPSAEPRPVLMYFHGGGWVLGGLEVADKPCRQLALATDCAVVSVDYRLAPEHKAPAAAEDCYAATAWAAEHPTEVGGNGRLGVAGDSAGGNLAAVVSLMARDRGGPALSVQVPIYPITDVRCGHPSRTENGEGYLLTKRSMEWFEEQYLATGWDADNPYVAPLRAKDLSGLPAAAVITAGYCPLRDEGQAYAARLCEAGVPVLHLPNPSMIHGFMWMSGVIDHAAGVYQRLGGYVKEAMRGESDR</sequence>
<evidence type="ECO:0000313" key="6">
    <source>
        <dbReference type="Proteomes" id="UP001428817"/>
    </source>
</evidence>
<keyword evidence="6" id="KW-1185">Reference proteome</keyword>
<dbReference type="InterPro" id="IPR013094">
    <property type="entry name" value="AB_hydrolase_3"/>
</dbReference>
<dbReference type="EMBL" id="BAABJP010000024">
    <property type="protein sequence ID" value="GAA5161659.1"/>
    <property type="molecule type" value="Genomic_DNA"/>
</dbReference>
<evidence type="ECO:0000256" key="2">
    <source>
        <dbReference type="ARBA" id="ARBA00022801"/>
    </source>
</evidence>
<dbReference type="Gene3D" id="3.40.50.1820">
    <property type="entry name" value="alpha/beta hydrolase"/>
    <property type="match status" value="1"/>
</dbReference>
<accession>A0ABP9QGQ2</accession>
<dbReference type="Proteomes" id="UP001428817">
    <property type="component" value="Unassembled WGS sequence"/>
</dbReference>
<dbReference type="PANTHER" id="PTHR48081:SF8">
    <property type="entry name" value="ALPHA_BETA HYDROLASE FOLD-3 DOMAIN-CONTAINING PROTEIN-RELATED"/>
    <property type="match status" value="1"/>
</dbReference>
<dbReference type="InterPro" id="IPR050300">
    <property type="entry name" value="GDXG_lipolytic_enzyme"/>
</dbReference>
<feature type="domain" description="Alpha/beta hydrolase fold-3" evidence="4">
    <location>
        <begin position="78"/>
        <end position="283"/>
    </location>
</feature>
<dbReference type="PANTHER" id="PTHR48081">
    <property type="entry name" value="AB HYDROLASE SUPERFAMILY PROTEIN C4A8.06C"/>
    <property type="match status" value="1"/>
</dbReference>
<dbReference type="InterPro" id="IPR033140">
    <property type="entry name" value="Lipase_GDXG_put_SER_AS"/>
</dbReference>
<dbReference type="SUPFAM" id="SSF53474">
    <property type="entry name" value="alpha/beta-Hydrolases"/>
    <property type="match status" value="1"/>
</dbReference>
<protein>
    <submittedName>
        <fullName evidence="5">Alpha/beta hydrolase</fullName>
    </submittedName>
</protein>
<keyword evidence="2 5" id="KW-0378">Hydrolase</keyword>
<gene>
    <name evidence="5" type="ORF">GCM10023321_46260</name>
</gene>
<dbReference type="InterPro" id="IPR029058">
    <property type="entry name" value="AB_hydrolase_fold"/>
</dbReference>
<evidence type="ECO:0000259" key="4">
    <source>
        <dbReference type="Pfam" id="PF07859"/>
    </source>
</evidence>
<comment type="similarity">
    <text evidence="1">Belongs to the 'GDXG' lipolytic enzyme family.</text>
</comment>
<dbReference type="GO" id="GO:0016787">
    <property type="term" value="F:hydrolase activity"/>
    <property type="evidence" value="ECO:0007669"/>
    <property type="project" value="UniProtKB-KW"/>
</dbReference>
<comment type="caution">
    <text evidence="5">The sequence shown here is derived from an EMBL/GenBank/DDBJ whole genome shotgun (WGS) entry which is preliminary data.</text>
</comment>
<evidence type="ECO:0000313" key="5">
    <source>
        <dbReference type="EMBL" id="GAA5161659.1"/>
    </source>
</evidence>
<name>A0ABP9QGQ2_9PSEU</name>
<proteinExistence type="inferred from homology"/>
<evidence type="ECO:0000256" key="1">
    <source>
        <dbReference type="ARBA" id="ARBA00010515"/>
    </source>
</evidence>